<organism evidence="1 2">
    <name type="scientific">Cryptococcus tetragattii IND107</name>
    <dbReference type="NCBI Taxonomy" id="1296105"/>
    <lineage>
        <taxon>Eukaryota</taxon>
        <taxon>Fungi</taxon>
        <taxon>Dikarya</taxon>
        <taxon>Basidiomycota</taxon>
        <taxon>Agaricomycotina</taxon>
        <taxon>Tremellomycetes</taxon>
        <taxon>Tremellales</taxon>
        <taxon>Cryptococcaceae</taxon>
        <taxon>Cryptococcus</taxon>
        <taxon>Cryptococcus gattii species complex</taxon>
    </lineage>
</organism>
<sequence>MPKDPYTAIQESLEDARPQLTAFISGSYNAQQTRALLKLLDVIQDAAYSYVKSKKNKKKKGGDGDSREAEQVKIDWLDTEGVHLWNLASQVNRATPTTPKLSKDELSTVAALRLTGFRLVEAATDIKGPTTCKYQALATRLTTVQF</sequence>
<dbReference type="RefSeq" id="XP_066612896.1">
    <property type="nucleotide sequence ID" value="XM_066759409.1"/>
</dbReference>
<dbReference type="EMBL" id="ATAM02000008">
    <property type="protein sequence ID" value="KAL0245812.1"/>
    <property type="molecule type" value="Genomic_DNA"/>
</dbReference>
<name>A0ABR3BP10_9TREE</name>
<gene>
    <name evidence="1" type="ORF">I308_104948</name>
</gene>
<reference evidence="1 2" key="2">
    <citation type="submission" date="2024-01" db="EMBL/GenBank/DDBJ databases">
        <title>Comparative genomics of Cryptococcus and Kwoniella reveals pathogenesis evolution and contrasting modes of karyotype evolution via chromosome fusion or intercentromeric recombination.</title>
        <authorList>
            <person name="Coelho M.A."/>
            <person name="David-Palma M."/>
            <person name="Shea T."/>
            <person name="Bowers K."/>
            <person name="Mcginley-Smith S."/>
            <person name="Mohammad A.W."/>
            <person name="Gnirke A."/>
            <person name="Yurkov A.M."/>
            <person name="Nowrousian M."/>
            <person name="Sun S."/>
            <person name="Cuomo C.A."/>
            <person name="Heitman J."/>
        </authorList>
    </citation>
    <scope>NUCLEOTIDE SEQUENCE [LARGE SCALE GENOMIC DNA]</scope>
    <source>
        <strain evidence="1 2">IND107</strain>
    </source>
</reference>
<evidence type="ECO:0000313" key="2">
    <source>
        <dbReference type="Proteomes" id="UP000054399"/>
    </source>
</evidence>
<evidence type="ECO:0000313" key="1">
    <source>
        <dbReference type="EMBL" id="KAL0245812.1"/>
    </source>
</evidence>
<protein>
    <submittedName>
        <fullName evidence="1">Uncharacterized protein</fullName>
    </submittedName>
</protein>
<comment type="caution">
    <text evidence="1">The sequence shown here is derived from an EMBL/GenBank/DDBJ whole genome shotgun (WGS) entry which is preliminary data.</text>
</comment>
<proteinExistence type="predicted"/>
<dbReference type="GeneID" id="91991804"/>
<accession>A0ABR3BP10</accession>
<keyword evidence="2" id="KW-1185">Reference proteome</keyword>
<reference evidence="2" key="1">
    <citation type="submission" date="2015-01" db="EMBL/GenBank/DDBJ databases">
        <title>The Genome Sequence of Cryptococcus gattii MMRL2647.</title>
        <authorList>
            <consortium name="The Broad Institute Genomics Platform"/>
            <person name="Cuomo C."/>
            <person name="Litvintseva A."/>
            <person name="Chen Y."/>
            <person name="Heitman J."/>
            <person name="Sun S."/>
            <person name="Springer D."/>
            <person name="Dromer F."/>
            <person name="Young S."/>
            <person name="Zeng Q."/>
            <person name="Gargeya S."/>
            <person name="Abouelleil A."/>
            <person name="Alvarado L."/>
            <person name="Chapman S.B."/>
            <person name="Gainer-Dewar J."/>
            <person name="Goldberg J."/>
            <person name="Griggs A."/>
            <person name="Gujja S."/>
            <person name="Hansen M."/>
            <person name="Howarth C."/>
            <person name="Imamovic A."/>
            <person name="Larimer J."/>
            <person name="Murphy C."/>
            <person name="Naylor J."/>
            <person name="Pearson M."/>
            <person name="Priest M."/>
            <person name="Roberts A."/>
            <person name="Saif S."/>
            <person name="Shea T."/>
            <person name="Sykes S."/>
            <person name="Wortman J."/>
            <person name="Nusbaum C."/>
            <person name="Birren B."/>
        </authorList>
    </citation>
    <scope>NUCLEOTIDE SEQUENCE [LARGE SCALE GENOMIC DNA]</scope>
    <source>
        <strain evidence="2">IND107</strain>
    </source>
</reference>
<dbReference type="Proteomes" id="UP000054399">
    <property type="component" value="Unassembled WGS sequence"/>
</dbReference>